<accession>A0ABN8XWP0</accession>
<keyword evidence="3" id="KW-1185">Reference proteome</keyword>
<evidence type="ECO:0000313" key="2">
    <source>
        <dbReference type="EMBL" id="CAI9153802.1"/>
    </source>
</evidence>
<sequence>MKQRDSAMAVNDSPQECRPPGPGELQEDAGAHMHCAGGWGWGEASPTEGRGTLCSHFYSCILFCLPAERKKKEKKEKKSFLSFGGGLHVNATFRRYPCRFCLVFSQVRPGVAVARVTHKCVLVPVCFLGYFTKLVGTVISSKKKERRKVTDKVHLRKHQTLYQ</sequence>
<reference evidence="2" key="1">
    <citation type="submission" date="2023-04" db="EMBL/GenBank/DDBJ databases">
        <authorList>
            <consortium name="ELIXIR-Norway"/>
        </authorList>
    </citation>
    <scope>NUCLEOTIDE SEQUENCE [LARGE SCALE GENOMIC DNA]</scope>
</reference>
<evidence type="ECO:0000313" key="3">
    <source>
        <dbReference type="Proteomes" id="UP001176941"/>
    </source>
</evidence>
<evidence type="ECO:0000256" key="1">
    <source>
        <dbReference type="SAM" id="MobiDB-lite"/>
    </source>
</evidence>
<organism evidence="2 3">
    <name type="scientific">Rangifer tarandus platyrhynchus</name>
    <name type="common">Svalbard reindeer</name>
    <dbReference type="NCBI Taxonomy" id="3082113"/>
    <lineage>
        <taxon>Eukaryota</taxon>
        <taxon>Metazoa</taxon>
        <taxon>Chordata</taxon>
        <taxon>Craniata</taxon>
        <taxon>Vertebrata</taxon>
        <taxon>Euteleostomi</taxon>
        <taxon>Mammalia</taxon>
        <taxon>Eutheria</taxon>
        <taxon>Laurasiatheria</taxon>
        <taxon>Artiodactyla</taxon>
        <taxon>Ruminantia</taxon>
        <taxon>Pecora</taxon>
        <taxon>Cervidae</taxon>
        <taxon>Odocoileinae</taxon>
        <taxon>Rangifer</taxon>
    </lineage>
</organism>
<gene>
    <name evidence="2" type="ORF">MRATA1EN1_LOCUS2764</name>
</gene>
<name>A0ABN8XWP0_RANTA</name>
<feature type="region of interest" description="Disordered" evidence="1">
    <location>
        <begin position="1"/>
        <end position="23"/>
    </location>
</feature>
<dbReference type="EMBL" id="OX459947">
    <property type="protein sequence ID" value="CAI9153802.1"/>
    <property type="molecule type" value="Genomic_DNA"/>
</dbReference>
<protein>
    <submittedName>
        <fullName evidence="2">Uncharacterized protein</fullName>
    </submittedName>
</protein>
<proteinExistence type="predicted"/>
<dbReference type="Proteomes" id="UP001176941">
    <property type="component" value="Chromosome 11"/>
</dbReference>